<evidence type="ECO:0000313" key="2">
    <source>
        <dbReference type="Proteomes" id="UP001482620"/>
    </source>
</evidence>
<protein>
    <submittedName>
        <fullName evidence="1">Uncharacterized protein</fullName>
    </submittedName>
</protein>
<keyword evidence="2" id="KW-1185">Reference proteome</keyword>
<comment type="caution">
    <text evidence="1">The sequence shown here is derived from an EMBL/GenBank/DDBJ whole genome shotgun (WGS) entry which is preliminary data.</text>
</comment>
<gene>
    <name evidence="1" type="ORF">ILYODFUR_023528</name>
</gene>
<dbReference type="EMBL" id="JAHRIQ010014286">
    <property type="protein sequence ID" value="MEQ2226031.1"/>
    <property type="molecule type" value="Genomic_DNA"/>
</dbReference>
<sequence>MPSDWADQGWTATVNMRAEQLFFNFSFSSMRGRWLQPVQTTHYTCGIYGRDGQLSCIHSNLTERGTQRFNLSDRHLFAHRNIH</sequence>
<accession>A0ABV0T0W5</accession>
<organism evidence="1 2">
    <name type="scientific">Ilyodon furcidens</name>
    <name type="common">goldbreast splitfin</name>
    <dbReference type="NCBI Taxonomy" id="33524"/>
    <lineage>
        <taxon>Eukaryota</taxon>
        <taxon>Metazoa</taxon>
        <taxon>Chordata</taxon>
        <taxon>Craniata</taxon>
        <taxon>Vertebrata</taxon>
        <taxon>Euteleostomi</taxon>
        <taxon>Actinopterygii</taxon>
        <taxon>Neopterygii</taxon>
        <taxon>Teleostei</taxon>
        <taxon>Neoteleostei</taxon>
        <taxon>Acanthomorphata</taxon>
        <taxon>Ovalentaria</taxon>
        <taxon>Atherinomorphae</taxon>
        <taxon>Cyprinodontiformes</taxon>
        <taxon>Goodeidae</taxon>
        <taxon>Ilyodon</taxon>
    </lineage>
</organism>
<name>A0ABV0T0W5_9TELE</name>
<dbReference type="Proteomes" id="UP001482620">
    <property type="component" value="Unassembled WGS sequence"/>
</dbReference>
<proteinExistence type="predicted"/>
<reference evidence="1 2" key="1">
    <citation type="submission" date="2021-06" db="EMBL/GenBank/DDBJ databases">
        <authorList>
            <person name="Palmer J.M."/>
        </authorList>
    </citation>
    <scope>NUCLEOTIDE SEQUENCE [LARGE SCALE GENOMIC DNA]</scope>
    <source>
        <strain evidence="2">if_2019</strain>
        <tissue evidence="1">Muscle</tissue>
    </source>
</reference>
<evidence type="ECO:0000313" key="1">
    <source>
        <dbReference type="EMBL" id="MEQ2226031.1"/>
    </source>
</evidence>